<evidence type="ECO:0000256" key="3">
    <source>
        <dbReference type="SAM" id="MobiDB-lite"/>
    </source>
</evidence>
<protein>
    <submittedName>
        <fullName evidence="6">Putative serine protease HhoA</fullName>
    </submittedName>
</protein>
<dbReference type="InterPro" id="IPR009003">
    <property type="entry name" value="Peptidase_S1_PA"/>
</dbReference>
<dbReference type="Gene3D" id="2.40.10.120">
    <property type="match status" value="1"/>
</dbReference>
<evidence type="ECO:0000256" key="1">
    <source>
        <dbReference type="ARBA" id="ARBA00022670"/>
    </source>
</evidence>
<dbReference type="InterPro" id="IPR001478">
    <property type="entry name" value="PDZ"/>
</dbReference>
<dbReference type="SUPFAM" id="SSF50494">
    <property type="entry name" value="Trypsin-like serine proteases"/>
    <property type="match status" value="1"/>
</dbReference>
<dbReference type="AlphaFoldDB" id="A0A231GXR8"/>
<dbReference type="PANTHER" id="PTHR43343">
    <property type="entry name" value="PEPTIDASE S12"/>
    <property type="match status" value="1"/>
</dbReference>
<reference evidence="6 7" key="1">
    <citation type="submission" date="2017-07" db="EMBL/GenBank/DDBJ databases">
        <title>First draft Genome Sequence of Nocardia cerradoensis isolated from human infection.</title>
        <authorList>
            <person name="Carrasco G."/>
        </authorList>
    </citation>
    <scope>NUCLEOTIDE SEQUENCE [LARGE SCALE GENOMIC DNA]</scope>
    <source>
        <strain evidence="6 7">CNM20130759</strain>
    </source>
</reference>
<accession>A0A231GXR8</accession>
<dbReference type="InterPro" id="IPR036034">
    <property type="entry name" value="PDZ_sf"/>
</dbReference>
<dbReference type="PROSITE" id="PS50106">
    <property type="entry name" value="PDZ"/>
    <property type="match status" value="1"/>
</dbReference>
<feature type="region of interest" description="Disordered" evidence="3">
    <location>
        <begin position="1"/>
        <end position="70"/>
    </location>
</feature>
<proteinExistence type="predicted"/>
<keyword evidence="4" id="KW-0472">Membrane</keyword>
<feature type="compositionally biased region" description="Basic and acidic residues" evidence="3">
    <location>
        <begin position="1"/>
        <end position="10"/>
    </location>
</feature>
<gene>
    <name evidence="6" type="primary">hhoA</name>
    <name evidence="6" type="ORF">B7C42_06521</name>
</gene>
<dbReference type="SUPFAM" id="SSF50156">
    <property type="entry name" value="PDZ domain-like"/>
    <property type="match status" value="1"/>
</dbReference>
<evidence type="ECO:0000256" key="2">
    <source>
        <dbReference type="ARBA" id="ARBA00022801"/>
    </source>
</evidence>
<dbReference type="Pfam" id="PF13180">
    <property type="entry name" value="PDZ_2"/>
    <property type="match status" value="1"/>
</dbReference>
<feature type="domain" description="PDZ" evidence="5">
    <location>
        <begin position="332"/>
        <end position="396"/>
    </location>
</feature>
<keyword evidence="1 6" id="KW-0645">Protease</keyword>
<dbReference type="PRINTS" id="PR00834">
    <property type="entry name" value="PROTEASES2C"/>
</dbReference>
<dbReference type="InterPro" id="IPR001940">
    <property type="entry name" value="Peptidase_S1C"/>
</dbReference>
<evidence type="ECO:0000313" key="7">
    <source>
        <dbReference type="Proteomes" id="UP000215506"/>
    </source>
</evidence>
<dbReference type="SMART" id="SM00228">
    <property type="entry name" value="PDZ"/>
    <property type="match status" value="1"/>
</dbReference>
<dbReference type="EMBL" id="NGAF01000020">
    <property type="protein sequence ID" value="OXR41378.1"/>
    <property type="molecule type" value="Genomic_DNA"/>
</dbReference>
<dbReference type="Gene3D" id="2.30.42.10">
    <property type="match status" value="1"/>
</dbReference>
<feature type="transmembrane region" description="Helical" evidence="4">
    <location>
        <begin position="76"/>
        <end position="96"/>
    </location>
</feature>
<evidence type="ECO:0000313" key="6">
    <source>
        <dbReference type="EMBL" id="OXR41378.1"/>
    </source>
</evidence>
<organism evidence="6 7">
    <name type="scientific">Nocardia cerradoensis</name>
    <dbReference type="NCBI Taxonomy" id="85688"/>
    <lineage>
        <taxon>Bacteria</taxon>
        <taxon>Bacillati</taxon>
        <taxon>Actinomycetota</taxon>
        <taxon>Actinomycetes</taxon>
        <taxon>Mycobacteriales</taxon>
        <taxon>Nocardiaceae</taxon>
        <taxon>Nocardia</taxon>
    </lineage>
</organism>
<dbReference type="Pfam" id="PF13365">
    <property type="entry name" value="Trypsin_2"/>
    <property type="match status" value="1"/>
</dbReference>
<dbReference type="PANTHER" id="PTHR43343:SF3">
    <property type="entry name" value="PROTEASE DO-LIKE 8, CHLOROPLASTIC"/>
    <property type="match status" value="1"/>
</dbReference>
<evidence type="ECO:0000259" key="5">
    <source>
        <dbReference type="PROSITE" id="PS50106"/>
    </source>
</evidence>
<feature type="compositionally biased region" description="Low complexity" evidence="3">
    <location>
        <begin position="40"/>
        <end position="65"/>
    </location>
</feature>
<dbReference type="GO" id="GO:0006508">
    <property type="term" value="P:proteolysis"/>
    <property type="evidence" value="ECO:0007669"/>
    <property type="project" value="UniProtKB-KW"/>
</dbReference>
<sequence length="435" mass="43608">MRRGRVRADTQDVTEQDVMSVYPNEGNRPHQPGPYEPRSGAYGPHGYPGQAPYPGQYPGQPYPQYSPRGRTPRHGLTFGAVAALVAVVALAIALVGSRIDAHGPNQAAPFGHGQGSVVQPIDSQPQSTALEQAANAVVPGIVVINTELGMQNGAGAGTGIVLGSDGTILTNNHVVEGATDISVTDLGNGRTYTGTVAGFDRQDDLAVVKLRGASGLQTAPLGDSDQVKVGDAIVGVGNAGGTGSPTAAAGRVTALDRSITASDESAGASEQLTGLIQVAANIQPGDSGGPLINSSGQVVGVNTAASQGFQLGAGGGQGFAIPIDKAKTIAAQIQTGKSSDRVHIGDSAFLGITMSDANGSGALVRNIVSGGPAEAAGLAPGDVITGLDGHNVDSATTMTNSMDQHHPGDTVTLTWVDRSGQSESGRASLAQGPVG</sequence>
<dbReference type="Proteomes" id="UP000215506">
    <property type="component" value="Unassembled WGS sequence"/>
</dbReference>
<keyword evidence="4" id="KW-1133">Transmembrane helix</keyword>
<name>A0A231GXR8_9NOCA</name>
<dbReference type="InterPro" id="IPR051201">
    <property type="entry name" value="Chloro_Bact_Ser_Proteases"/>
</dbReference>
<keyword evidence="4" id="KW-0812">Transmembrane</keyword>
<keyword evidence="7" id="KW-1185">Reference proteome</keyword>
<evidence type="ECO:0000256" key="4">
    <source>
        <dbReference type="SAM" id="Phobius"/>
    </source>
</evidence>
<dbReference type="GO" id="GO:0004252">
    <property type="term" value="F:serine-type endopeptidase activity"/>
    <property type="evidence" value="ECO:0007669"/>
    <property type="project" value="InterPro"/>
</dbReference>
<keyword evidence="2" id="KW-0378">Hydrolase</keyword>
<comment type="caution">
    <text evidence="6">The sequence shown here is derived from an EMBL/GenBank/DDBJ whole genome shotgun (WGS) entry which is preliminary data.</text>
</comment>